<dbReference type="Pfam" id="PF13884">
    <property type="entry name" value="Peptidase_S74"/>
    <property type="match status" value="1"/>
</dbReference>
<reference evidence="3" key="1">
    <citation type="submission" date="2023-12" db="EMBL/GenBank/DDBJ databases">
        <title>Molecular genomic analyses of Enterococcus cecorum from sepsis oubreaks in broilers.</title>
        <authorList>
            <person name="Rhoads D."/>
            <person name="Alrubaye A."/>
        </authorList>
    </citation>
    <scope>NUCLEOTIDE SEQUENCE</scope>
    <source>
        <strain evidence="3">1755</strain>
    </source>
</reference>
<protein>
    <submittedName>
        <fullName evidence="3">Tail fiber domain-containing protein</fullName>
    </submittedName>
</protein>
<dbReference type="Pfam" id="PF06605">
    <property type="entry name" value="Prophage_tail"/>
    <property type="match status" value="1"/>
</dbReference>
<dbReference type="InterPro" id="IPR010572">
    <property type="entry name" value="Tail_dom"/>
</dbReference>
<evidence type="ECO:0000259" key="2">
    <source>
        <dbReference type="PROSITE" id="PS51688"/>
    </source>
</evidence>
<organism evidence="3 4">
    <name type="scientific">Enterococcus cecorum</name>
    <dbReference type="NCBI Taxonomy" id="44008"/>
    <lineage>
        <taxon>Bacteria</taxon>
        <taxon>Bacillati</taxon>
        <taxon>Bacillota</taxon>
        <taxon>Bacilli</taxon>
        <taxon>Lactobacillales</taxon>
        <taxon>Enterococcaceae</taxon>
        <taxon>Enterococcus</taxon>
    </lineage>
</organism>
<accession>A0AAW9JL10</accession>
<comment type="caution">
    <text evidence="3">The sequence shown here is derived from an EMBL/GenBank/DDBJ whole genome shotgun (WGS) entry which is preliminary data.</text>
</comment>
<feature type="compositionally biased region" description="Basic and acidic residues" evidence="1">
    <location>
        <begin position="542"/>
        <end position="559"/>
    </location>
</feature>
<dbReference type="RefSeq" id="WP_322378636.1">
    <property type="nucleotide sequence ID" value="NZ_JAXOGH010000010.1"/>
</dbReference>
<sequence>MTLKIDKPMIAILDNQDHLLCLLDDYTESNLHTFLQGTAAFFKCSVVQNSEYSQYFKVGNKVSFVWNDISYHFDITATTKNEELVSIQADSLTLELRNEDSSAYKANRAMTFKEYLDVFLFAGDNPIVLGINEVADKKLQLEWEGSEDSVLARLFSLANKFGAEIEFETILNKHWGLDKIKLNVYREHDDKHQGIGKHRTDILLEYGHNIETIEIEENIDNLKTAIHATGKDGLTPASVLIDEKDADGNRLYYSPIGDGSIRAVQARNQFMSKVNGEGYIAKNWTYETDNPNVLAAQALAELKKISKVEVTVKIKGYEYLGIGDTILAQDTGYNPVLNLEARISEQDIYFDNPENNTSTFTNVEILKSEVDESLLTRVRELIEENKVYDVQIMTSNGYSFKNGFGETTLTARVMDGPKDVTNEFNLTWFKNSTEYSHDASIIVRAGSIDELATYLIIAEKDGRERGRNELTVFNVKDGQPGKTPVVHLAWADSADGSVGFSLELPTNKIPKYRGYYVDYSSVASTNPKVYKWERNPDDAAKVADEAKDKADAADNKADSAIDTANSAKDTADEASKQTALVNGLANAAKELADKAKADAAEANRLIGLTNTEISKLNTNVNNVRSDLSSAETELNSKIETVKTTLTQNYATKTNLSETQLTLNKTITDSVASVKQEMSEKYSTKTDLTTLQGEYNSFKEETAKKISQQVSSIETIQTNTTEAQKLAGEAYNKAQSAATSATNASSTANSALDKASNATNVANSASQNATNAVANANSAVSAANTAKSNADKAIADVAALTKTVSSQSTRIDQTSNRIEQVASGVTEIGGKLDNLSIGGRNLLHGTVDFIDVGSRYNSGRLIETAFPLTGEKYKGLAIRGKANISGTYIASSYSFSNFNLGDTYTFSFYAKGSIDRFRCYFYGDTGYVTATAIDTNIGWMPGSYSDGMVVYRNGSGSSKELLDPNIFKRYYVTWKLNNTGDTSVIKKILIRTDEATSGSLYICGEKMEIGNKNTDHSSSPEDDQSQIDGINTNLSNNYYAKTTVDSKLSTAVSGITAQYTKDITTKLGNYYDKSTIDSKLTIDGQGITTYVKNTQSKLDNLQVGGRNYLTGTHKDYKKFDLGQWAAILFSRNLSDLNLKVGDYITASCDLKVPSNAIKGGRIRVQFFNSDADRTQYYGEICNIGEEKRLKATVYIDSKLLQYKRIDLLIESTNTGITAVESGIQSRHEKLEIGNMMTDWYPAPEDMATLTQYTEVKQLADRISSTVYDSSTGLTTKVNQLANKYAITALNSAGDILASLNLNANTSTAEINAKLIRLNGYTKMDDAFINNLVANSIITNKIKSTEISGDVIKGGTIDGTIVKSTGSNGTTQLMDGWFISTQNNSIGYYGAQSINMTIFDTNGYAGSTKLTYSGFLNEMKNSDGVFAKRKIEFHAEGFKVEPESTNVGTNLNSGIHLVGKKAYLDLVANTVSRTDKTPYYLRIIANEDGKSVVESTQGRLEIYTKNQEQLVVNANYVPQTIMDNNKGIKQMVVAKPNESGTYMEVRSRAGKAWGISMWLSDQRLKSNIQSPTQDTLATINQLKVRQFDWKSDNVHEDFGLVAQEVEEILPNAVFKVGGYYQIKDSGLIPVLIGAVQKLSNKVNLLENIIYNTKGSNLL</sequence>
<feature type="domain" description="Peptidase S74" evidence="2">
    <location>
        <begin position="1558"/>
        <end position="1647"/>
    </location>
</feature>
<dbReference type="Proteomes" id="UP001290582">
    <property type="component" value="Unassembled WGS sequence"/>
</dbReference>
<proteinExistence type="predicted"/>
<dbReference type="InterPro" id="IPR030392">
    <property type="entry name" value="S74_ICA"/>
</dbReference>
<dbReference type="EMBL" id="JAXOGL010000008">
    <property type="protein sequence ID" value="MDZ5597868.1"/>
    <property type="molecule type" value="Genomic_DNA"/>
</dbReference>
<gene>
    <name evidence="3" type="ORF">U1294_06470</name>
</gene>
<name>A0AAW9JL10_9ENTE</name>
<evidence type="ECO:0000256" key="1">
    <source>
        <dbReference type="SAM" id="MobiDB-lite"/>
    </source>
</evidence>
<evidence type="ECO:0000313" key="3">
    <source>
        <dbReference type="EMBL" id="MDZ5597868.1"/>
    </source>
</evidence>
<dbReference type="PROSITE" id="PS51688">
    <property type="entry name" value="ICA"/>
    <property type="match status" value="1"/>
</dbReference>
<feature type="region of interest" description="Disordered" evidence="1">
    <location>
        <begin position="542"/>
        <end position="569"/>
    </location>
</feature>
<evidence type="ECO:0000313" key="4">
    <source>
        <dbReference type="Proteomes" id="UP001290582"/>
    </source>
</evidence>